<dbReference type="GO" id="GO:0046872">
    <property type="term" value="F:metal ion binding"/>
    <property type="evidence" value="ECO:0007669"/>
    <property type="project" value="UniProtKB-KW"/>
</dbReference>
<evidence type="ECO:0000256" key="1">
    <source>
        <dbReference type="ARBA" id="ARBA00022438"/>
    </source>
</evidence>
<evidence type="ECO:0000256" key="5">
    <source>
        <dbReference type="RuleBase" id="RU003653"/>
    </source>
</evidence>
<evidence type="ECO:0000256" key="3">
    <source>
        <dbReference type="ARBA" id="ARBA00022723"/>
    </source>
</evidence>
<dbReference type="Gene3D" id="3.90.230.10">
    <property type="entry name" value="Creatinase/methionine aminopeptidase superfamily"/>
    <property type="match status" value="1"/>
</dbReference>
<dbReference type="InterPro" id="IPR002467">
    <property type="entry name" value="Pept_M24A_MAP1"/>
</dbReference>
<keyword evidence="3 5" id="KW-0479">Metal-binding</keyword>
<dbReference type="InterPro" id="IPR001714">
    <property type="entry name" value="Pept_M24_MAP"/>
</dbReference>
<comment type="caution">
    <text evidence="8">The sequence shown here is derived from an EMBL/GenBank/DDBJ whole genome shotgun (WGS) entry which is preliminary data.</text>
</comment>
<dbReference type="InterPro" id="IPR000994">
    <property type="entry name" value="Pept_M24"/>
</dbReference>
<organism evidence="8 9">
    <name type="scientific">Geodia barretti</name>
    <name type="common">Barrett's horny sponge</name>
    <dbReference type="NCBI Taxonomy" id="519541"/>
    <lineage>
        <taxon>Eukaryota</taxon>
        <taxon>Metazoa</taxon>
        <taxon>Porifera</taxon>
        <taxon>Demospongiae</taxon>
        <taxon>Heteroscleromorpha</taxon>
        <taxon>Tetractinellida</taxon>
        <taxon>Astrophorina</taxon>
        <taxon>Geodiidae</taxon>
        <taxon>Geodia</taxon>
    </lineage>
</organism>
<dbReference type="PANTHER" id="PTHR43330">
    <property type="entry name" value="METHIONINE AMINOPEPTIDASE"/>
    <property type="match status" value="1"/>
</dbReference>
<dbReference type="EMBL" id="CASHTH010003231">
    <property type="protein sequence ID" value="CAI8042004.1"/>
    <property type="molecule type" value="Genomic_DNA"/>
</dbReference>
<dbReference type="AlphaFoldDB" id="A0AA35T656"/>
<feature type="region of interest" description="Disordered" evidence="6">
    <location>
        <begin position="209"/>
        <end position="232"/>
    </location>
</feature>
<protein>
    <recommendedName>
        <fullName evidence="5">Methionine aminopeptidase</fullName>
        <ecNumber evidence="5">3.4.11.18</ecNumber>
    </recommendedName>
</protein>
<evidence type="ECO:0000313" key="9">
    <source>
        <dbReference type="Proteomes" id="UP001174909"/>
    </source>
</evidence>
<evidence type="ECO:0000256" key="2">
    <source>
        <dbReference type="ARBA" id="ARBA00022670"/>
    </source>
</evidence>
<reference evidence="8" key="1">
    <citation type="submission" date="2023-03" db="EMBL/GenBank/DDBJ databases">
        <authorList>
            <person name="Steffen K."/>
            <person name="Cardenas P."/>
        </authorList>
    </citation>
    <scope>NUCLEOTIDE SEQUENCE</scope>
</reference>
<dbReference type="SUPFAM" id="SSF55920">
    <property type="entry name" value="Creatinase/aminopeptidase"/>
    <property type="match status" value="1"/>
</dbReference>
<keyword evidence="9" id="KW-1185">Reference proteome</keyword>
<dbReference type="EC" id="3.4.11.18" evidence="5"/>
<feature type="domain" description="Peptidase M24" evidence="7">
    <location>
        <begin position="43"/>
        <end position="205"/>
    </location>
</feature>
<comment type="cofactor">
    <cofactor evidence="5">
        <name>Co(2+)</name>
        <dbReference type="ChEBI" id="CHEBI:48828"/>
    </cofactor>
    <cofactor evidence="5">
        <name>Zn(2+)</name>
        <dbReference type="ChEBI" id="CHEBI:29105"/>
    </cofactor>
    <cofactor evidence="5">
        <name>Mn(2+)</name>
        <dbReference type="ChEBI" id="CHEBI:29035"/>
    </cofactor>
    <cofactor evidence="5">
        <name>Fe(2+)</name>
        <dbReference type="ChEBI" id="CHEBI:29033"/>
    </cofactor>
    <text evidence="5">Binds 2 divalent metal cations per subunit. Has a high-affinity and a low affinity metal-binding site. The true nature of the physiological cofactor is under debate. The enzyme is active with cobalt, zinc, manganese or divalent iron ions.</text>
</comment>
<evidence type="ECO:0000256" key="6">
    <source>
        <dbReference type="SAM" id="MobiDB-lite"/>
    </source>
</evidence>
<dbReference type="InterPro" id="IPR036005">
    <property type="entry name" value="Creatinase/aminopeptidase-like"/>
</dbReference>
<dbReference type="PANTHER" id="PTHR43330:SF8">
    <property type="entry name" value="METHIONINE AMINOPEPTIDASE 1D, MITOCHONDRIAL"/>
    <property type="match status" value="1"/>
</dbReference>
<dbReference type="Pfam" id="PF00557">
    <property type="entry name" value="Peptidase_M24"/>
    <property type="match status" value="1"/>
</dbReference>
<comment type="function">
    <text evidence="5">Cotranslationally removes the N-terminal methionine from nascent proteins. The N-terminal methionine is often cleaved when the second residue in the primary sequence is small and uncharged (Met-Ala-, Cys, Gly, Pro, Ser, Thr, or Val).</text>
</comment>
<gene>
    <name evidence="8" type="ORF">GBAR_LOCUS23327</name>
</gene>
<keyword evidence="1 5" id="KW-0031">Aminopeptidase</keyword>
<evidence type="ECO:0000259" key="7">
    <source>
        <dbReference type="Pfam" id="PF00557"/>
    </source>
</evidence>
<accession>A0AA35T656</accession>
<dbReference type="GO" id="GO:0006508">
    <property type="term" value="P:proteolysis"/>
    <property type="evidence" value="ECO:0007669"/>
    <property type="project" value="UniProtKB-KW"/>
</dbReference>
<evidence type="ECO:0000313" key="8">
    <source>
        <dbReference type="EMBL" id="CAI8042004.1"/>
    </source>
</evidence>
<dbReference type="Proteomes" id="UP001174909">
    <property type="component" value="Unassembled WGS sequence"/>
</dbReference>
<keyword evidence="4" id="KW-0378">Hydrolase</keyword>
<keyword evidence="2 5" id="KW-0645">Protease</keyword>
<dbReference type="GO" id="GO:0004239">
    <property type="term" value="F:initiator methionyl aminopeptidase activity"/>
    <property type="evidence" value="ECO:0007669"/>
    <property type="project" value="UniProtKB-EC"/>
</dbReference>
<comment type="similarity">
    <text evidence="5">Belongs to the peptidase M24A family.</text>
</comment>
<name>A0AA35T656_GEOBA</name>
<evidence type="ECO:0000256" key="4">
    <source>
        <dbReference type="ARBA" id="ARBA00022801"/>
    </source>
</evidence>
<comment type="catalytic activity">
    <reaction evidence="5">
        <text>Release of N-terminal amino acids, preferentially methionine, from peptides and arylamides.</text>
        <dbReference type="EC" id="3.4.11.18"/>
    </reaction>
</comment>
<dbReference type="NCBIfam" id="TIGR00500">
    <property type="entry name" value="met_pdase_I"/>
    <property type="match status" value="1"/>
</dbReference>
<sequence length="232" mass="25517">MNPAGVGVAKDIKIAISSRIKNQAHLNHEWLQGIIIKTEEQIEGIRRSSQLARKTLDMLDGRIEAGIATKDIDRWVYEYTCDHGGYPATLNVKGFNKSCCTSINNVICHGIPDDTVLEDGDIINVDVTPILDGYFGDTSRMFVIGETSQEALKLIEETKACLYLGIDVVKPGNTIGDIGYTIQQHAESLGYSVVRELCGSRHRFGVLGSPAGSPLRQKKRRSPNGAEYGVYY</sequence>
<dbReference type="GO" id="GO:0070006">
    <property type="term" value="F:metalloaminopeptidase activity"/>
    <property type="evidence" value="ECO:0007669"/>
    <property type="project" value="InterPro"/>
</dbReference>
<dbReference type="PRINTS" id="PR00599">
    <property type="entry name" value="MAPEPTIDASE"/>
</dbReference>
<proteinExistence type="inferred from homology"/>